<dbReference type="PANTHER" id="PTHR43152">
    <property type="entry name" value="UVRABC SYSTEM PROTEIN A"/>
    <property type="match status" value="1"/>
</dbReference>
<keyword evidence="7" id="KW-0228">DNA excision</keyword>
<organism evidence="14">
    <name type="scientific">mine drainage metagenome</name>
    <dbReference type="NCBI Taxonomy" id="410659"/>
    <lineage>
        <taxon>unclassified sequences</taxon>
        <taxon>metagenomes</taxon>
        <taxon>ecological metagenomes</taxon>
    </lineage>
</organism>
<evidence type="ECO:0000256" key="9">
    <source>
        <dbReference type="ARBA" id="ARBA00022833"/>
    </source>
</evidence>
<dbReference type="FunFam" id="1.20.1580.10:FF:000002">
    <property type="entry name" value="UvrABC system protein A"/>
    <property type="match status" value="1"/>
</dbReference>
<dbReference type="EMBL" id="AUZY01011807">
    <property type="protein sequence ID" value="EQD33030.1"/>
    <property type="molecule type" value="Genomic_DNA"/>
</dbReference>
<dbReference type="GO" id="GO:0003677">
    <property type="term" value="F:DNA binding"/>
    <property type="evidence" value="ECO:0007669"/>
    <property type="project" value="UniProtKB-KW"/>
</dbReference>
<dbReference type="AlphaFoldDB" id="T0ZT76"/>
<dbReference type="SUPFAM" id="SSF52540">
    <property type="entry name" value="P-loop containing nucleoside triphosphate hydrolases"/>
    <property type="match status" value="1"/>
</dbReference>
<sequence>LRDLGNTLLVVEHDEMTMREADWLVDLGPGAGVHGGEVLYSGIPSGIGSTPRSATADFLAGRRSIAVPEKRPAPTDRWLTIHGPRENNLKGDPIRIPLGLLVAFSGVSGSGKSTAVQEILYKAVRRHLGLGRESPGKHDFIEGIDAIDRVLLIDQAPIGRTPRSNPATYTGVWTPIRELFAGLPDAKARGFAPGRFSFNVAGGRCEACEGDGVLRYEMHFLPAVYVACEECHGRRFNSETLEVKFKGKSIADVLEMTVDEAAAFFSTHRRIAGRLALLSDVGLGYVSLGQSSTTLSGGEAQRIKIAFELAKPPTGRTLYLLDEPTTGLHFADVERLLDV</sequence>
<evidence type="ECO:0000256" key="3">
    <source>
        <dbReference type="ARBA" id="ARBA00022723"/>
    </source>
</evidence>
<feature type="non-terminal residue" evidence="14">
    <location>
        <position position="339"/>
    </location>
</feature>
<gene>
    <name evidence="14" type="ORF">B1B_17661</name>
</gene>
<evidence type="ECO:0000256" key="8">
    <source>
        <dbReference type="ARBA" id="ARBA00022771"/>
    </source>
</evidence>
<dbReference type="GO" id="GO:0008270">
    <property type="term" value="F:zinc ion binding"/>
    <property type="evidence" value="ECO:0007669"/>
    <property type="project" value="UniProtKB-KW"/>
</dbReference>
<accession>T0ZT76</accession>
<keyword evidence="9" id="KW-0862">Zinc</keyword>
<evidence type="ECO:0000256" key="11">
    <source>
        <dbReference type="ARBA" id="ARBA00022881"/>
    </source>
</evidence>
<dbReference type="GO" id="GO:0005524">
    <property type="term" value="F:ATP binding"/>
    <property type="evidence" value="ECO:0007669"/>
    <property type="project" value="UniProtKB-KW"/>
</dbReference>
<dbReference type="Gene3D" id="3.40.50.300">
    <property type="entry name" value="P-loop containing nucleotide triphosphate hydrolases"/>
    <property type="match status" value="2"/>
</dbReference>
<comment type="subcellular location">
    <subcellularLocation>
        <location evidence="1">Cytoplasm</location>
    </subcellularLocation>
</comment>
<reference evidence="14" key="2">
    <citation type="journal article" date="2014" name="ISME J.">
        <title>Microbial stratification in low pH oxic and suboxic macroscopic growths along an acid mine drainage.</title>
        <authorList>
            <person name="Mendez-Garcia C."/>
            <person name="Mesa V."/>
            <person name="Sprenger R.R."/>
            <person name="Richter M."/>
            <person name="Diez M.S."/>
            <person name="Solano J."/>
            <person name="Bargiela R."/>
            <person name="Golyshina O.V."/>
            <person name="Manteca A."/>
            <person name="Ramos J.L."/>
            <person name="Gallego J.R."/>
            <person name="Llorente I."/>
            <person name="Martins Dos Santos V.A."/>
            <person name="Jensen O.N."/>
            <person name="Pelaez A.I."/>
            <person name="Sanchez J."/>
            <person name="Ferrer M."/>
        </authorList>
    </citation>
    <scope>NUCLEOTIDE SEQUENCE</scope>
</reference>
<keyword evidence="10" id="KW-0067">ATP-binding</keyword>
<dbReference type="GO" id="GO:0005737">
    <property type="term" value="C:cytoplasm"/>
    <property type="evidence" value="ECO:0007669"/>
    <property type="project" value="UniProtKB-SubCell"/>
</dbReference>
<evidence type="ECO:0000256" key="12">
    <source>
        <dbReference type="ARBA" id="ARBA00023125"/>
    </source>
</evidence>
<feature type="non-terminal residue" evidence="14">
    <location>
        <position position="1"/>
    </location>
</feature>
<reference evidence="14" key="1">
    <citation type="submission" date="2013-08" db="EMBL/GenBank/DDBJ databases">
        <authorList>
            <person name="Mendez C."/>
            <person name="Richter M."/>
            <person name="Ferrer M."/>
            <person name="Sanchez J."/>
        </authorList>
    </citation>
    <scope>NUCLEOTIDE SEQUENCE</scope>
</reference>
<evidence type="ECO:0000256" key="5">
    <source>
        <dbReference type="ARBA" id="ARBA00022741"/>
    </source>
</evidence>
<dbReference type="GO" id="GO:0004518">
    <property type="term" value="F:nuclease activity"/>
    <property type="evidence" value="ECO:0007669"/>
    <property type="project" value="UniProtKB-KW"/>
</dbReference>
<dbReference type="InterPro" id="IPR027417">
    <property type="entry name" value="P-loop_NTPase"/>
</dbReference>
<name>T0ZT76_9ZZZZ</name>
<evidence type="ECO:0000256" key="6">
    <source>
        <dbReference type="ARBA" id="ARBA00022763"/>
    </source>
</evidence>
<proteinExistence type="predicted"/>
<keyword evidence="12" id="KW-0238">DNA-binding</keyword>
<keyword evidence="2" id="KW-0963">Cytoplasm</keyword>
<dbReference type="Gene3D" id="1.20.1580.10">
    <property type="entry name" value="ABC transporter ATPase like domain"/>
    <property type="match status" value="1"/>
</dbReference>
<keyword evidence="6" id="KW-0227">DNA damage</keyword>
<evidence type="ECO:0000313" key="14">
    <source>
        <dbReference type="EMBL" id="EQD33030.1"/>
    </source>
</evidence>
<keyword evidence="3" id="KW-0479">Metal-binding</keyword>
<evidence type="ECO:0000256" key="1">
    <source>
        <dbReference type="ARBA" id="ARBA00004496"/>
    </source>
</evidence>
<evidence type="ECO:0000256" key="4">
    <source>
        <dbReference type="ARBA" id="ARBA00022737"/>
    </source>
</evidence>
<keyword evidence="5" id="KW-0547">Nucleotide-binding</keyword>
<evidence type="ECO:0000256" key="7">
    <source>
        <dbReference type="ARBA" id="ARBA00022769"/>
    </source>
</evidence>
<keyword evidence="13" id="KW-0234">DNA repair</keyword>
<evidence type="ECO:0000256" key="13">
    <source>
        <dbReference type="ARBA" id="ARBA00023204"/>
    </source>
</evidence>
<keyword evidence="8" id="KW-0863">Zinc-finger</keyword>
<keyword evidence="11" id="KW-0267">Excision nuclease</keyword>
<dbReference type="GO" id="GO:0006281">
    <property type="term" value="P:DNA repair"/>
    <property type="evidence" value="ECO:0007669"/>
    <property type="project" value="UniProtKB-KW"/>
</dbReference>
<evidence type="ECO:0000256" key="2">
    <source>
        <dbReference type="ARBA" id="ARBA00022490"/>
    </source>
</evidence>
<evidence type="ECO:0000256" key="10">
    <source>
        <dbReference type="ARBA" id="ARBA00022840"/>
    </source>
</evidence>
<comment type="caution">
    <text evidence="14">The sequence shown here is derived from an EMBL/GenBank/DDBJ whole genome shotgun (WGS) entry which is preliminary data.</text>
</comment>
<dbReference type="PANTHER" id="PTHR43152:SF1">
    <property type="entry name" value="UVRA PROTEIN"/>
    <property type="match status" value="1"/>
</dbReference>
<protein>
    <submittedName>
        <fullName evidence="14">Excinuclease ABC subunit A</fullName>
    </submittedName>
</protein>
<keyword evidence="4" id="KW-0677">Repeat</keyword>